<keyword evidence="5" id="KW-1185">Reference proteome</keyword>
<keyword evidence="1" id="KW-0175">Coiled coil</keyword>
<dbReference type="RefSeq" id="XP_046119409.1">
    <property type="nucleotide sequence ID" value="XM_046260700.1"/>
</dbReference>
<reference evidence="4" key="1">
    <citation type="journal article" date="2021" name="IMA Fungus">
        <title>Genomic characterization of three marine fungi, including Emericellopsis atlantica sp. nov. with signatures of a generalist lifestyle and marine biomass degradation.</title>
        <authorList>
            <person name="Hagestad O.C."/>
            <person name="Hou L."/>
            <person name="Andersen J.H."/>
            <person name="Hansen E.H."/>
            <person name="Altermark B."/>
            <person name="Li C."/>
            <person name="Kuhnert E."/>
            <person name="Cox R.J."/>
            <person name="Crous P.W."/>
            <person name="Spatafora J.W."/>
            <person name="Lail K."/>
            <person name="Amirebrahimi M."/>
            <person name="Lipzen A."/>
            <person name="Pangilinan J."/>
            <person name="Andreopoulos W."/>
            <person name="Hayes R.D."/>
            <person name="Ng V."/>
            <person name="Grigoriev I.V."/>
            <person name="Jackson S.A."/>
            <person name="Sutton T.D.S."/>
            <person name="Dobson A.D.W."/>
            <person name="Rama T."/>
        </authorList>
    </citation>
    <scope>NUCLEOTIDE SEQUENCE</scope>
    <source>
        <strain evidence="4">TS7</strain>
    </source>
</reference>
<dbReference type="GeneID" id="70291603"/>
<feature type="compositionally biased region" description="Basic residues" evidence="2">
    <location>
        <begin position="48"/>
        <end position="57"/>
    </location>
</feature>
<evidence type="ECO:0000313" key="4">
    <source>
        <dbReference type="EMBL" id="KAG9255485.1"/>
    </source>
</evidence>
<name>A0A9P7ZPS5_9HYPO</name>
<dbReference type="Pfam" id="PF24564">
    <property type="entry name" value="DUF7605"/>
    <property type="match status" value="1"/>
</dbReference>
<proteinExistence type="predicted"/>
<protein>
    <recommendedName>
        <fullName evidence="3">DUF7605 domain-containing protein</fullName>
    </recommendedName>
</protein>
<feature type="compositionally biased region" description="Low complexity" evidence="2">
    <location>
        <begin position="22"/>
        <end position="39"/>
    </location>
</feature>
<dbReference type="InterPro" id="IPR056024">
    <property type="entry name" value="DUF7605"/>
</dbReference>
<dbReference type="AlphaFoldDB" id="A0A9P7ZPS5"/>
<feature type="region of interest" description="Disordered" evidence="2">
    <location>
        <begin position="1"/>
        <end position="99"/>
    </location>
</feature>
<feature type="compositionally biased region" description="Basic and acidic residues" evidence="2">
    <location>
        <begin position="1"/>
        <end position="10"/>
    </location>
</feature>
<evidence type="ECO:0000259" key="3">
    <source>
        <dbReference type="Pfam" id="PF24564"/>
    </source>
</evidence>
<feature type="region of interest" description="Disordered" evidence="2">
    <location>
        <begin position="107"/>
        <end position="126"/>
    </location>
</feature>
<comment type="caution">
    <text evidence="4">The sequence shown here is derived from an EMBL/GenBank/DDBJ whole genome shotgun (WGS) entry which is preliminary data.</text>
</comment>
<dbReference type="EMBL" id="MU251251">
    <property type="protein sequence ID" value="KAG9255485.1"/>
    <property type="molecule type" value="Genomic_DNA"/>
</dbReference>
<feature type="compositionally biased region" description="Polar residues" evidence="2">
    <location>
        <begin position="201"/>
        <end position="220"/>
    </location>
</feature>
<dbReference type="OrthoDB" id="3598281at2759"/>
<dbReference type="PANTHER" id="PTHR36681">
    <property type="entry name" value="NUCLEAR GTPASE, GERMINAL CENTER-ASSOCIATED, TANDEM DUPLICATE 3"/>
    <property type="match status" value="1"/>
</dbReference>
<evidence type="ECO:0000313" key="5">
    <source>
        <dbReference type="Proteomes" id="UP000887229"/>
    </source>
</evidence>
<feature type="compositionally biased region" description="Polar residues" evidence="2">
    <location>
        <begin position="172"/>
        <end position="190"/>
    </location>
</feature>
<feature type="region of interest" description="Disordered" evidence="2">
    <location>
        <begin position="142"/>
        <end position="226"/>
    </location>
</feature>
<organism evidence="4 5">
    <name type="scientific">Emericellopsis atlantica</name>
    <dbReference type="NCBI Taxonomy" id="2614577"/>
    <lineage>
        <taxon>Eukaryota</taxon>
        <taxon>Fungi</taxon>
        <taxon>Dikarya</taxon>
        <taxon>Ascomycota</taxon>
        <taxon>Pezizomycotina</taxon>
        <taxon>Sordariomycetes</taxon>
        <taxon>Hypocreomycetidae</taxon>
        <taxon>Hypocreales</taxon>
        <taxon>Bionectriaceae</taxon>
        <taxon>Emericellopsis</taxon>
    </lineage>
</organism>
<feature type="coiled-coil region" evidence="1">
    <location>
        <begin position="655"/>
        <end position="682"/>
    </location>
</feature>
<dbReference type="PANTHER" id="PTHR36681:SF3">
    <property type="entry name" value="NUCLEAR GTPASE, GERMINAL CENTER-ASSOCIATED, TANDEM DUPLICATE 3"/>
    <property type="match status" value="1"/>
</dbReference>
<sequence length="1122" mass="125030">MPTPQAKREGQLLAEASPPSPSGSQSSTQSLFNSSNFSLDVPGPSSRTHPHGSHARSRSAGDSGNKITAFPFGQSMSSDFAPITPSGSSQARPAPFFWDSSRGARATAVERAANSPRPTNGQNGRHADVFLFGQDGKDAPTSTFSFGDLHNFSPLQSPRASPTIRHPKASLQVRSHNPSPGSSPAVTASVSGGFLSPPRLSLNNQSSPSISEINNRTRSLSLAEPRTETADALSTSLLPPSHSIVNSGDHPEAYDPRVEPGPTHEYFTIDFQQRLREGASIAKETVAAIEKVESAMKLDDEAGELLKQARELSAMRSDVTRTIAILGDSGEGQSRSLSGPLRLLVFLSADWLRKKQPHQLITSFSRPCTNGKSDYQNFVTLYKDLTKPHRQGDIGSACTSVVTEYRHKLERHTAAITIEVEYLSSDGIESLLRELLWSYRQLYLPLVEEAETSGKDYAKFQAESDHAWSTLSTAFGHQQSFSKDLLRDMSDGASERALDQLIRWSREIEWPVGGEQGRWTATATTAWDCCEKTRIFMQDRLWPFTKVIRMYLGSQILKTGVVLADLPGLQDTNLARVRSTQEYLMQCDNIFIVAKISRAVTNSSVKSSMYWALSRHAPMEWEQEAGRNFNISVVCTRSEDINIEAAKREFCGPGKQIATEVIARLEEEIEDAKRSSDRQRKKELKKRLEFLLIRARNAHVREGLQRAYSSEIPGGRLNVFCVSNKLYEKYSRKGPPEFIQETGIVELRRFCHSVTAEAQLKEGQHFLRSRLPSLLNSLGLWAGSRLSAHVVPPSTSTASLTESLERLKERAPQSISGFKKDFLESFDELIMSFFTSRDHQWDVSARTEAKKWETDWHWSNTPQPQVRIIGANDANTIDLAQYNAWCLRNGNHCTLKREATDWNAQIIWKMRMELNFQWDLVMEEVAAVFKAFQEDYTMGLMRMKAKVLEITESVDTEAMASLVTGIDSMISSWNYKVELMKQSFARDVEALRRRASESHSNSYILNEMVASYRSASSHSGGGKAARQKAIVGGKISGGTIFPNISIRLSTELHTLVGKKGQELNQLMSDSLRRLDNDVAMAVRLFSSENSVNRNNDPDAERLKAFKRQIDSLKAGQSTIVVV</sequence>
<accession>A0A9P7ZPS5</accession>
<dbReference type="Proteomes" id="UP000887229">
    <property type="component" value="Unassembled WGS sequence"/>
</dbReference>
<feature type="domain" description="DUF7605" evidence="3">
    <location>
        <begin position="837"/>
        <end position="1041"/>
    </location>
</feature>
<evidence type="ECO:0000256" key="1">
    <source>
        <dbReference type="SAM" id="Coils"/>
    </source>
</evidence>
<gene>
    <name evidence="4" type="ORF">F5Z01DRAFT_56619</name>
</gene>
<evidence type="ECO:0000256" key="2">
    <source>
        <dbReference type="SAM" id="MobiDB-lite"/>
    </source>
</evidence>